<keyword evidence="4 8" id="KW-0863">Zinc-finger</keyword>
<evidence type="ECO:0000256" key="7">
    <source>
        <dbReference type="ARBA" id="ARBA00022884"/>
    </source>
</evidence>
<evidence type="ECO:0000256" key="4">
    <source>
        <dbReference type="ARBA" id="ARBA00022771"/>
    </source>
</evidence>
<evidence type="ECO:0000256" key="1">
    <source>
        <dbReference type="ARBA" id="ARBA00004496"/>
    </source>
</evidence>
<dbReference type="PANTHER" id="PTHR12887">
    <property type="entry name" value="NANOS PROTEIN"/>
    <property type="match status" value="1"/>
</dbReference>
<proteinExistence type="inferred from homology"/>
<evidence type="ECO:0000259" key="9">
    <source>
        <dbReference type="PROSITE" id="PS51522"/>
    </source>
</evidence>
<evidence type="ECO:0000313" key="10">
    <source>
        <dbReference type="Ensembl" id="ENSBOBP00000019417.1"/>
    </source>
</evidence>
<dbReference type="Ensembl" id="ENSBOBT00000019856.1">
    <property type="protein sequence ID" value="ENSBOBP00000019417.1"/>
    <property type="gene ID" value="ENSBOBG00000011909.1"/>
</dbReference>
<keyword evidence="6 8" id="KW-0810">Translation regulation</keyword>
<dbReference type="Pfam" id="PF05741">
    <property type="entry name" value="zf-nanos"/>
    <property type="match status" value="1"/>
</dbReference>
<dbReference type="InterPro" id="IPR008705">
    <property type="entry name" value="Nanos/Xcar2"/>
</dbReference>
<dbReference type="GO" id="GO:0006417">
    <property type="term" value="P:regulation of translation"/>
    <property type="evidence" value="ECO:0007669"/>
    <property type="project" value="UniProtKB-UniRule"/>
</dbReference>
<comment type="similarity">
    <text evidence="8">Belongs to the nanos family.</text>
</comment>
<dbReference type="PROSITE" id="PS51522">
    <property type="entry name" value="ZF_NANOS"/>
    <property type="match status" value="1"/>
</dbReference>
<reference evidence="10" key="2">
    <citation type="submission" date="2025-09" db="UniProtKB">
        <authorList>
            <consortium name="Ensembl"/>
        </authorList>
    </citation>
    <scope>IDENTIFICATION</scope>
</reference>
<keyword evidence="5" id="KW-0862">Zinc</keyword>
<dbReference type="InterPro" id="IPR038129">
    <property type="entry name" value="Nanos_sf"/>
</dbReference>
<evidence type="ECO:0000256" key="5">
    <source>
        <dbReference type="ARBA" id="ARBA00022833"/>
    </source>
</evidence>
<feature type="domain" description="Nanos-type" evidence="9">
    <location>
        <begin position="87"/>
        <end position="141"/>
    </location>
</feature>
<evidence type="ECO:0000256" key="6">
    <source>
        <dbReference type="ARBA" id="ARBA00022845"/>
    </source>
</evidence>
<comment type="subcellular location">
    <subcellularLocation>
        <location evidence="1">Cytoplasm</location>
    </subcellularLocation>
</comment>
<reference evidence="10" key="1">
    <citation type="submission" date="2025-08" db="UniProtKB">
        <authorList>
            <consortium name="Ensembl"/>
        </authorList>
    </citation>
    <scope>IDENTIFICATION</scope>
</reference>
<protein>
    <submittedName>
        <fullName evidence="10">Nanos C2HC-type zinc finger 1</fullName>
    </submittedName>
</protein>
<evidence type="ECO:0000256" key="2">
    <source>
        <dbReference type="ARBA" id="ARBA00022490"/>
    </source>
</evidence>
<dbReference type="GO" id="GO:0003723">
    <property type="term" value="F:RNA binding"/>
    <property type="evidence" value="ECO:0007669"/>
    <property type="project" value="UniProtKB-UniRule"/>
</dbReference>
<organism evidence="10 11">
    <name type="scientific">Bubo bubo</name>
    <name type="common">Eurasian eagle-owl</name>
    <name type="synonym">Strix bubo</name>
    <dbReference type="NCBI Taxonomy" id="30461"/>
    <lineage>
        <taxon>Eukaryota</taxon>
        <taxon>Metazoa</taxon>
        <taxon>Chordata</taxon>
        <taxon>Craniata</taxon>
        <taxon>Vertebrata</taxon>
        <taxon>Euteleostomi</taxon>
        <taxon>Archelosauria</taxon>
        <taxon>Archosauria</taxon>
        <taxon>Dinosauria</taxon>
        <taxon>Saurischia</taxon>
        <taxon>Theropoda</taxon>
        <taxon>Coelurosauria</taxon>
        <taxon>Aves</taxon>
        <taxon>Neognathae</taxon>
        <taxon>Neoaves</taxon>
        <taxon>Telluraves</taxon>
        <taxon>Strigiformes</taxon>
        <taxon>Strigidae</taxon>
        <taxon>Bubo</taxon>
    </lineage>
</organism>
<evidence type="ECO:0000256" key="8">
    <source>
        <dbReference type="PROSITE-ProRule" id="PRU00855"/>
    </source>
</evidence>
<evidence type="ECO:0000256" key="3">
    <source>
        <dbReference type="ARBA" id="ARBA00022723"/>
    </source>
</evidence>
<dbReference type="GO" id="GO:0005737">
    <property type="term" value="C:cytoplasm"/>
    <property type="evidence" value="ECO:0007669"/>
    <property type="project" value="UniProtKB-SubCell"/>
</dbReference>
<dbReference type="Gene3D" id="4.10.60.30">
    <property type="entry name" value="Nanos, RNA-binding domain"/>
    <property type="match status" value="1"/>
</dbReference>
<keyword evidence="2" id="KW-0963">Cytoplasm</keyword>
<evidence type="ECO:0000313" key="11">
    <source>
        <dbReference type="Proteomes" id="UP000694567"/>
    </source>
</evidence>
<keyword evidence="7 8" id="KW-0694">RNA-binding</keyword>
<dbReference type="AlphaFoldDB" id="A0A8C0FKN7"/>
<name>A0A8C0FKN7_BUBBB</name>
<dbReference type="GO" id="GO:0008270">
    <property type="term" value="F:zinc ion binding"/>
    <property type="evidence" value="ECO:0007669"/>
    <property type="project" value="UniProtKB-KW"/>
</dbReference>
<sequence length="162" mass="17969">MFSVLKGALFSNQNIHTPKCCFQPALLPAALRIVPWCSVYPLPSHFTGLKQRTEASRCREPAPRDVFLIAELMKLVDKPHCKAALPVCVFCRNNKEAVALYTTHILKGPDGRVLCPVLRRYTCPLCGASGDNAHTIKYCPLSKMQAAKQLKHARTALGRKGR</sequence>
<accession>A0A8C0FKN7</accession>
<dbReference type="FunFam" id="4.10.60.30:FF:000001">
    <property type="entry name" value="nanos homolog 3"/>
    <property type="match status" value="1"/>
</dbReference>
<dbReference type="InterPro" id="IPR024161">
    <property type="entry name" value="Znf_nanos-typ"/>
</dbReference>
<dbReference type="Proteomes" id="UP000694567">
    <property type="component" value="Unplaced"/>
</dbReference>
<keyword evidence="11" id="KW-1185">Reference proteome</keyword>
<keyword evidence="3" id="KW-0479">Metal-binding</keyword>